<dbReference type="InterPro" id="IPR039793">
    <property type="entry name" value="UROS/Hem4"/>
</dbReference>
<dbReference type="Pfam" id="PF02602">
    <property type="entry name" value="HEM4"/>
    <property type="match status" value="1"/>
</dbReference>
<organism evidence="13 14">
    <name type="scientific">Rhamnusium bicolor</name>
    <dbReference type="NCBI Taxonomy" id="1586634"/>
    <lineage>
        <taxon>Eukaryota</taxon>
        <taxon>Metazoa</taxon>
        <taxon>Ecdysozoa</taxon>
        <taxon>Arthropoda</taxon>
        <taxon>Hexapoda</taxon>
        <taxon>Insecta</taxon>
        <taxon>Pterygota</taxon>
        <taxon>Neoptera</taxon>
        <taxon>Endopterygota</taxon>
        <taxon>Coleoptera</taxon>
        <taxon>Polyphaga</taxon>
        <taxon>Cucujiformia</taxon>
        <taxon>Chrysomeloidea</taxon>
        <taxon>Cerambycidae</taxon>
        <taxon>Lepturinae</taxon>
        <taxon>Rhagiini</taxon>
        <taxon>Rhamnusium</taxon>
    </lineage>
</organism>
<evidence type="ECO:0000256" key="3">
    <source>
        <dbReference type="ARBA" id="ARBA00013109"/>
    </source>
</evidence>
<accession>A0AAV8X8R2</accession>
<evidence type="ECO:0000256" key="1">
    <source>
        <dbReference type="ARBA" id="ARBA00004772"/>
    </source>
</evidence>
<comment type="similarity">
    <text evidence="2">Belongs to the uroporphyrinogen-III synthase family.</text>
</comment>
<name>A0AAV8X8R2_9CUCU</name>
<evidence type="ECO:0000259" key="12">
    <source>
        <dbReference type="Pfam" id="PF02602"/>
    </source>
</evidence>
<evidence type="ECO:0000256" key="4">
    <source>
        <dbReference type="ARBA" id="ARBA00023133"/>
    </source>
</evidence>
<dbReference type="GO" id="GO:0005829">
    <property type="term" value="C:cytosol"/>
    <property type="evidence" value="ECO:0007669"/>
    <property type="project" value="TreeGrafter"/>
</dbReference>
<dbReference type="SUPFAM" id="SSF69618">
    <property type="entry name" value="HemD-like"/>
    <property type="match status" value="1"/>
</dbReference>
<dbReference type="EC" id="4.2.1.75" evidence="3"/>
<comment type="caution">
    <text evidence="13">The sequence shown here is derived from an EMBL/GenBank/DDBJ whole genome shotgun (WGS) entry which is preliminary data.</text>
</comment>
<keyword evidence="6" id="KW-0627">Porphyrin biosynthesis</keyword>
<dbReference type="CDD" id="cd06578">
    <property type="entry name" value="HemD"/>
    <property type="match status" value="1"/>
</dbReference>
<evidence type="ECO:0000256" key="2">
    <source>
        <dbReference type="ARBA" id="ARBA00008133"/>
    </source>
</evidence>
<sequence>MIKRKCVLLLKTQKRDGSVDKYEDLLQSNGFEVKQVKTLVFDFKNMDILKEKLTRSIDYEGIILSSPRCVHAIYLALHNDERLIQNWQMKHNFVVGETTHMDALEKLQLDCNGKESGNAVNLSKVILENKSLYNKPFLFPHGNLKTDTLNLELGKEGLTIEGVLVYDTIANPNIEKEMKNVTDDFSSIPEYVVFFSPSGLHSSVNYLKKIPVDLDNVKIGCDNDLDNDNVDKTTVIQKTAANEIV</sequence>
<gene>
    <name evidence="13" type="ORF">NQ314_013035</name>
</gene>
<reference evidence="13" key="1">
    <citation type="journal article" date="2023" name="Insect Mol. Biol.">
        <title>Genome sequencing provides insights into the evolution of gene families encoding plant cell wall-degrading enzymes in longhorned beetles.</title>
        <authorList>
            <person name="Shin N.R."/>
            <person name="Okamura Y."/>
            <person name="Kirsch R."/>
            <person name="Pauchet Y."/>
        </authorList>
    </citation>
    <scope>NUCLEOTIDE SEQUENCE</scope>
    <source>
        <strain evidence="13">RBIC_L_NR</strain>
    </source>
</reference>
<dbReference type="EMBL" id="JANEYF010003630">
    <property type="protein sequence ID" value="KAJ8935062.1"/>
    <property type="molecule type" value="Genomic_DNA"/>
</dbReference>
<dbReference type="GO" id="GO:0006785">
    <property type="term" value="P:heme B biosynthetic process"/>
    <property type="evidence" value="ECO:0007669"/>
    <property type="project" value="UniProtKB-ARBA"/>
</dbReference>
<evidence type="ECO:0000256" key="11">
    <source>
        <dbReference type="ARBA" id="ARBA00060039"/>
    </source>
</evidence>
<dbReference type="InterPro" id="IPR036108">
    <property type="entry name" value="4pyrrol_syn_uPrphyn_synt_sf"/>
</dbReference>
<dbReference type="GO" id="GO:0006780">
    <property type="term" value="P:uroporphyrinogen III biosynthetic process"/>
    <property type="evidence" value="ECO:0007669"/>
    <property type="project" value="InterPro"/>
</dbReference>
<protein>
    <recommendedName>
        <fullName evidence="9">Uroporphyrinogen-III synthase</fullName>
        <ecNumber evidence="3">4.2.1.75</ecNumber>
    </recommendedName>
    <alternativeName>
        <fullName evidence="8">Hydroxymethylbilane hydrolyase [cyclizing]</fullName>
    </alternativeName>
    <alternativeName>
        <fullName evidence="7">Uroporphyrinogen-III cosynthase</fullName>
    </alternativeName>
</protein>
<evidence type="ECO:0000256" key="9">
    <source>
        <dbReference type="ARBA" id="ARBA00040167"/>
    </source>
</evidence>
<dbReference type="AlphaFoldDB" id="A0AAV8X8R2"/>
<dbReference type="FunFam" id="3.40.50.10090:FF:000003">
    <property type="entry name" value="uroporphyrinogen-III synthase"/>
    <property type="match status" value="1"/>
</dbReference>
<comment type="function">
    <text evidence="11">Catalyzes cyclization of the linear tetrapyrrole, hydroxymethylbilane, to the macrocyclic uroporphyrinogen III, the branch point for the various sub-pathways leading to the wide diversity of porphyrins. Porphyrins act as cofactors for a multitude of enzymes that perform a variety of processes within the cell such as methionine synthesis (vitamin B12) or oxygen transport (heme).</text>
</comment>
<evidence type="ECO:0000256" key="7">
    <source>
        <dbReference type="ARBA" id="ARBA00031702"/>
    </source>
</evidence>
<dbReference type="PANTHER" id="PTHR12390">
    <property type="entry name" value="UROPORPHYRINOGEN III SYNTHASE"/>
    <property type="match status" value="1"/>
</dbReference>
<dbReference type="Gene3D" id="3.40.50.10090">
    <property type="match status" value="2"/>
</dbReference>
<comment type="catalytic activity">
    <reaction evidence="10">
        <text>hydroxymethylbilane = uroporphyrinogen III + H2O</text>
        <dbReference type="Rhea" id="RHEA:18965"/>
        <dbReference type="ChEBI" id="CHEBI:15377"/>
        <dbReference type="ChEBI" id="CHEBI:57308"/>
        <dbReference type="ChEBI" id="CHEBI:57845"/>
        <dbReference type="EC" id="4.2.1.75"/>
    </reaction>
</comment>
<keyword evidence="14" id="KW-1185">Reference proteome</keyword>
<evidence type="ECO:0000256" key="10">
    <source>
        <dbReference type="ARBA" id="ARBA00048617"/>
    </source>
</evidence>
<evidence type="ECO:0000313" key="13">
    <source>
        <dbReference type="EMBL" id="KAJ8935062.1"/>
    </source>
</evidence>
<dbReference type="InterPro" id="IPR003754">
    <property type="entry name" value="4pyrrol_synth_uPrphyn_synth"/>
</dbReference>
<evidence type="ECO:0000256" key="8">
    <source>
        <dbReference type="ARBA" id="ARBA00032649"/>
    </source>
</evidence>
<evidence type="ECO:0000256" key="6">
    <source>
        <dbReference type="ARBA" id="ARBA00023244"/>
    </source>
</evidence>
<dbReference type="GO" id="GO:0004852">
    <property type="term" value="F:uroporphyrinogen-III synthase activity"/>
    <property type="evidence" value="ECO:0007669"/>
    <property type="project" value="UniProtKB-EC"/>
</dbReference>
<keyword evidence="5" id="KW-0456">Lyase</keyword>
<dbReference type="PANTHER" id="PTHR12390:SF0">
    <property type="entry name" value="UROPORPHYRINOGEN-III SYNTHASE"/>
    <property type="match status" value="1"/>
</dbReference>
<keyword evidence="4" id="KW-0350">Heme biosynthesis</keyword>
<evidence type="ECO:0000313" key="14">
    <source>
        <dbReference type="Proteomes" id="UP001162156"/>
    </source>
</evidence>
<feature type="domain" description="Tetrapyrrole biosynthesis uroporphyrinogen III synthase" evidence="12">
    <location>
        <begin position="21"/>
        <end position="221"/>
    </location>
</feature>
<evidence type="ECO:0000256" key="5">
    <source>
        <dbReference type="ARBA" id="ARBA00023239"/>
    </source>
</evidence>
<dbReference type="Proteomes" id="UP001162156">
    <property type="component" value="Unassembled WGS sequence"/>
</dbReference>
<proteinExistence type="inferred from homology"/>
<comment type="pathway">
    <text evidence="1">Porphyrin-containing compound metabolism; protoporphyrin-IX biosynthesis; coproporphyrinogen-III from 5-aminolevulinate: step 3/4.</text>
</comment>